<evidence type="ECO:0000256" key="2">
    <source>
        <dbReference type="SAM" id="Phobius"/>
    </source>
</evidence>
<keyword evidence="2" id="KW-0812">Transmembrane</keyword>
<keyword evidence="1" id="KW-0560">Oxidoreductase</keyword>
<dbReference type="InterPro" id="IPR052554">
    <property type="entry name" value="2-oxoglutarate_synth_KorC"/>
</dbReference>
<dbReference type="InterPro" id="IPR002869">
    <property type="entry name" value="Pyrv_flavodox_OxRed_cen"/>
</dbReference>
<dbReference type="SUPFAM" id="SSF53323">
    <property type="entry name" value="Pyruvate-ferredoxin oxidoreductase, PFOR, domain III"/>
    <property type="match status" value="1"/>
</dbReference>
<feature type="transmembrane region" description="Helical" evidence="2">
    <location>
        <begin position="6"/>
        <end position="27"/>
    </location>
</feature>
<evidence type="ECO:0000313" key="5">
    <source>
        <dbReference type="EMBL" id="TCO67542.1"/>
    </source>
</evidence>
<dbReference type="Gene3D" id="3.40.920.10">
    <property type="entry name" value="Pyruvate-ferredoxin oxidoreductase, PFOR, domain III"/>
    <property type="match status" value="1"/>
</dbReference>
<keyword evidence="2" id="KW-0472">Membrane</keyword>
<proteinExistence type="predicted"/>
<dbReference type="InterPro" id="IPR019752">
    <property type="entry name" value="Pyrv/ketoisovalerate_OxRed_cat"/>
</dbReference>
<sequence length="184" mass="19960">MEERIIFAGFGGQGVLTMGLIITYAGMLEGKNVSWTPSYGPEMRGGTANCNVTVSDDEVGSPVIIEATSVVVMNRPSLDKYESYVVPGGKLFVNTSLVDRKPQRKDIEVYEVPANEIASELGNLKVANMVMLGAFVEATKVVKMETVLKALPEVFGKGKEHMMAINEKALEKGAELIRNMVSTK</sequence>
<dbReference type="Proteomes" id="UP000264445">
    <property type="component" value="Unassembled WGS sequence"/>
</dbReference>
<protein>
    <submittedName>
        <fullName evidence="4">2-oxoacid:ferredoxin oxidoreductase subunit gamma</fullName>
    </submittedName>
    <submittedName>
        <fullName evidence="5">2-oxoglutarate ferredoxin oxidoreductase gamma subunit</fullName>
    </submittedName>
</protein>
<comment type="caution">
    <text evidence="4">The sequence shown here is derived from an EMBL/GenBank/DDBJ whole genome shotgun (WGS) entry which is preliminary data.</text>
</comment>
<dbReference type="AlphaFoldDB" id="A0A357VJA4"/>
<dbReference type="NCBIfam" id="TIGR02175">
    <property type="entry name" value="PorC_KorC"/>
    <property type="match status" value="1"/>
</dbReference>
<gene>
    <name evidence="4" type="ORF">DEA61_00970</name>
    <name evidence="5" type="ORF">EV203_10774</name>
</gene>
<name>A0A357VJA4_9THEO</name>
<keyword evidence="2" id="KW-1133">Transmembrane helix</keyword>
<reference evidence="4 6" key="1">
    <citation type="journal article" date="2018" name="Nat. Biotechnol.">
        <title>A standardized bacterial taxonomy based on genome phylogeny substantially revises the tree of life.</title>
        <authorList>
            <person name="Parks D.H."/>
            <person name="Chuvochina M."/>
            <person name="Waite D.W."/>
            <person name="Rinke C."/>
            <person name="Skarshewski A."/>
            <person name="Chaumeil P.A."/>
            <person name="Hugenholtz P."/>
        </authorList>
    </citation>
    <scope>NUCLEOTIDE SEQUENCE [LARGE SCALE GENOMIC DNA]</scope>
    <source>
        <strain evidence="4">UBA12544</strain>
    </source>
</reference>
<dbReference type="RefSeq" id="WP_009611237.1">
    <property type="nucleotide sequence ID" value="NZ_DOLB01000021.1"/>
</dbReference>
<organism evidence="4 6">
    <name type="scientific">Caldanaerobacter subterraneus</name>
    <dbReference type="NCBI Taxonomy" id="911092"/>
    <lineage>
        <taxon>Bacteria</taxon>
        <taxon>Bacillati</taxon>
        <taxon>Bacillota</taxon>
        <taxon>Clostridia</taxon>
        <taxon>Thermoanaerobacterales</taxon>
        <taxon>Thermoanaerobacteraceae</taxon>
        <taxon>Caldanaerobacter</taxon>
    </lineage>
</organism>
<evidence type="ECO:0000259" key="3">
    <source>
        <dbReference type="Pfam" id="PF01558"/>
    </source>
</evidence>
<accession>A0A357VJA4</accession>
<dbReference type="InterPro" id="IPR011894">
    <property type="entry name" value="PorC_KorC"/>
</dbReference>
<dbReference type="EMBL" id="DOLB01000021">
    <property type="protein sequence ID" value="HBT48444.1"/>
    <property type="molecule type" value="Genomic_DNA"/>
</dbReference>
<dbReference type="PANTHER" id="PTHR42730:SF1">
    <property type="entry name" value="2-OXOGLUTARATE SYNTHASE SUBUNIT KORC"/>
    <property type="match status" value="1"/>
</dbReference>
<evidence type="ECO:0000313" key="4">
    <source>
        <dbReference type="EMBL" id="HBT48444.1"/>
    </source>
</evidence>
<feature type="domain" description="Pyruvate/ketoisovalerate oxidoreductase catalytic" evidence="3">
    <location>
        <begin position="11"/>
        <end position="175"/>
    </location>
</feature>
<dbReference type="GO" id="GO:0016625">
    <property type="term" value="F:oxidoreductase activity, acting on the aldehyde or oxo group of donors, iron-sulfur protein as acceptor"/>
    <property type="evidence" value="ECO:0007669"/>
    <property type="project" value="InterPro"/>
</dbReference>
<reference evidence="5 7" key="2">
    <citation type="submission" date="2019-03" db="EMBL/GenBank/DDBJ databases">
        <title>Genomic Encyclopedia of Type Strains, Phase IV (KMG-IV): sequencing the most valuable type-strain genomes for metagenomic binning, comparative biology and taxonomic classification.</title>
        <authorList>
            <person name="Goeker M."/>
        </authorList>
    </citation>
    <scope>NUCLEOTIDE SEQUENCE [LARGE SCALE GENOMIC DNA]</scope>
    <source>
        <strain evidence="5 7">DSM 13054</strain>
    </source>
</reference>
<evidence type="ECO:0000313" key="7">
    <source>
        <dbReference type="Proteomes" id="UP000294886"/>
    </source>
</evidence>
<dbReference type="PANTHER" id="PTHR42730">
    <property type="entry name" value="2-OXOGLUTARATE SYNTHASE SUBUNIT KORC"/>
    <property type="match status" value="1"/>
</dbReference>
<dbReference type="Proteomes" id="UP000294886">
    <property type="component" value="Unassembled WGS sequence"/>
</dbReference>
<dbReference type="Pfam" id="PF01558">
    <property type="entry name" value="POR"/>
    <property type="match status" value="1"/>
</dbReference>
<dbReference type="EMBL" id="SLWU01000007">
    <property type="protein sequence ID" value="TCO67542.1"/>
    <property type="molecule type" value="Genomic_DNA"/>
</dbReference>
<evidence type="ECO:0000313" key="6">
    <source>
        <dbReference type="Proteomes" id="UP000264445"/>
    </source>
</evidence>
<evidence type="ECO:0000256" key="1">
    <source>
        <dbReference type="ARBA" id="ARBA00023002"/>
    </source>
</evidence>